<accession>A0ABY5P591</accession>
<dbReference type="PANTHER" id="PTHR42944:SF1">
    <property type="entry name" value="ADENINE DNA GLYCOSYLASE"/>
    <property type="match status" value="1"/>
</dbReference>
<comment type="cofactor">
    <cofactor evidence="13">
        <name>[4Fe-4S] cluster</name>
        <dbReference type="ChEBI" id="CHEBI:49883"/>
    </cofactor>
    <text evidence="13">Binds 1 [4Fe-4S] cluster.</text>
</comment>
<dbReference type="Pfam" id="PF00730">
    <property type="entry name" value="HhH-GPD"/>
    <property type="match status" value="1"/>
</dbReference>
<dbReference type="InterPro" id="IPR023170">
    <property type="entry name" value="HhH_base_excis_C"/>
</dbReference>
<protein>
    <recommendedName>
        <fullName evidence="4 13">Adenine DNA glycosylase</fullName>
        <ecNumber evidence="3 13">3.2.2.31</ecNumber>
    </recommendedName>
</protein>
<evidence type="ECO:0000259" key="14">
    <source>
        <dbReference type="SMART" id="SM00478"/>
    </source>
</evidence>
<evidence type="ECO:0000256" key="1">
    <source>
        <dbReference type="ARBA" id="ARBA00000843"/>
    </source>
</evidence>
<comment type="similarity">
    <text evidence="2 13">Belongs to the Nth/MutY family.</text>
</comment>
<keyword evidence="8" id="KW-0378">Hydrolase</keyword>
<organism evidence="15 16">
    <name type="scientific">Fundicoccus culcitae</name>
    <dbReference type="NCBI Taxonomy" id="2969821"/>
    <lineage>
        <taxon>Bacteria</taxon>
        <taxon>Bacillati</taxon>
        <taxon>Bacillota</taxon>
        <taxon>Bacilli</taxon>
        <taxon>Lactobacillales</taxon>
        <taxon>Aerococcaceae</taxon>
        <taxon>Fundicoccus</taxon>
    </lineage>
</organism>
<evidence type="ECO:0000256" key="10">
    <source>
        <dbReference type="ARBA" id="ARBA00023014"/>
    </source>
</evidence>
<feature type="domain" description="HhH-GPD" evidence="14">
    <location>
        <begin position="54"/>
        <end position="205"/>
    </location>
</feature>
<dbReference type="EC" id="3.2.2.31" evidence="3 13"/>
<dbReference type="SMART" id="SM00478">
    <property type="entry name" value="ENDO3c"/>
    <property type="match status" value="1"/>
</dbReference>
<name>A0ABY5P591_9LACT</name>
<evidence type="ECO:0000313" key="15">
    <source>
        <dbReference type="EMBL" id="UUX33859.1"/>
    </source>
</evidence>
<proteinExistence type="inferred from homology"/>
<dbReference type="Proteomes" id="UP001315967">
    <property type="component" value="Chromosome"/>
</dbReference>
<keyword evidence="9 13" id="KW-0408">Iron</keyword>
<dbReference type="PANTHER" id="PTHR42944">
    <property type="entry name" value="ADENINE DNA GLYCOSYLASE"/>
    <property type="match status" value="1"/>
</dbReference>
<evidence type="ECO:0000313" key="16">
    <source>
        <dbReference type="Proteomes" id="UP001315967"/>
    </source>
</evidence>
<evidence type="ECO:0000256" key="2">
    <source>
        <dbReference type="ARBA" id="ARBA00008343"/>
    </source>
</evidence>
<keyword evidence="11" id="KW-0234">DNA repair</keyword>
<keyword evidence="16" id="KW-1185">Reference proteome</keyword>
<dbReference type="InterPro" id="IPR003265">
    <property type="entry name" value="HhH-GPD_domain"/>
</dbReference>
<gene>
    <name evidence="15" type="primary">mutY</name>
    <name evidence="15" type="ORF">NRE15_13385</name>
</gene>
<dbReference type="SUPFAM" id="SSF48150">
    <property type="entry name" value="DNA-glycosylase"/>
    <property type="match status" value="1"/>
</dbReference>
<evidence type="ECO:0000256" key="4">
    <source>
        <dbReference type="ARBA" id="ARBA00022023"/>
    </source>
</evidence>
<comment type="function">
    <text evidence="13">Adenine glycosylase active on G-A mispairs.</text>
</comment>
<evidence type="ECO:0000256" key="9">
    <source>
        <dbReference type="ARBA" id="ARBA00023004"/>
    </source>
</evidence>
<keyword evidence="12 13" id="KW-0326">Glycosidase</keyword>
<dbReference type="EMBL" id="CP102453">
    <property type="protein sequence ID" value="UUX33859.1"/>
    <property type="molecule type" value="Genomic_DNA"/>
</dbReference>
<dbReference type="SUPFAM" id="SSF55811">
    <property type="entry name" value="Nudix"/>
    <property type="match status" value="1"/>
</dbReference>
<evidence type="ECO:0000256" key="7">
    <source>
        <dbReference type="ARBA" id="ARBA00022763"/>
    </source>
</evidence>
<dbReference type="InterPro" id="IPR029119">
    <property type="entry name" value="MutY_C"/>
</dbReference>
<keyword evidence="7 13" id="KW-0227">DNA damage</keyword>
<dbReference type="InterPro" id="IPR015797">
    <property type="entry name" value="NUDIX_hydrolase-like_dom_sf"/>
</dbReference>
<evidence type="ECO:0000256" key="6">
    <source>
        <dbReference type="ARBA" id="ARBA00022723"/>
    </source>
</evidence>
<dbReference type="RefSeq" id="WP_313793362.1">
    <property type="nucleotide sequence ID" value="NZ_CP102453.1"/>
</dbReference>
<dbReference type="CDD" id="cd03431">
    <property type="entry name" value="NUDIX_DNA_Glycosylase_C-MutY"/>
    <property type="match status" value="1"/>
</dbReference>
<dbReference type="Gene3D" id="3.90.79.10">
    <property type="entry name" value="Nucleoside Triphosphate Pyrophosphohydrolase"/>
    <property type="match status" value="1"/>
</dbReference>
<evidence type="ECO:0000256" key="8">
    <source>
        <dbReference type="ARBA" id="ARBA00022801"/>
    </source>
</evidence>
<evidence type="ECO:0000256" key="3">
    <source>
        <dbReference type="ARBA" id="ARBA00012045"/>
    </source>
</evidence>
<dbReference type="InterPro" id="IPR044298">
    <property type="entry name" value="MIG/MutY"/>
</dbReference>
<evidence type="ECO:0000256" key="12">
    <source>
        <dbReference type="ARBA" id="ARBA00023295"/>
    </source>
</evidence>
<evidence type="ECO:0000256" key="5">
    <source>
        <dbReference type="ARBA" id="ARBA00022485"/>
    </source>
</evidence>
<dbReference type="Pfam" id="PF14815">
    <property type="entry name" value="NUDIX_4"/>
    <property type="match status" value="1"/>
</dbReference>
<keyword evidence="10" id="KW-0411">Iron-sulfur</keyword>
<dbReference type="Pfam" id="PF00633">
    <property type="entry name" value="HHH"/>
    <property type="match status" value="1"/>
</dbReference>
<dbReference type="InterPro" id="IPR005760">
    <property type="entry name" value="A/G_AdeGlyc_MutY"/>
</dbReference>
<dbReference type="CDD" id="cd00056">
    <property type="entry name" value="ENDO3c"/>
    <property type="match status" value="1"/>
</dbReference>
<comment type="catalytic activity">
    <reaction evidence="1 13">
        <text>Hydrolyzes free adenine bases from 7,8-dihydro-8-oxoguanine:adenine mismatched double-stranded DNA, leaving an apurinic site.</text>
        <dbReference type="EC" id="3.2.2.31"/>
    </reaction>
</comment>
<reference evidence="15 16" key="1">
    <citation type="submission" date="2022-08" db="EMBL/GenBank/DDBJ databases">
        <title>Aerococcaceae sp. nov isolated from spoiled eye mask.</title>
        <authorList>
            <person name="Zhou G."/>
            <person name="Xie X.-B."/>
            <person name="Shi Q.-S."/>
            <person name="Wang Y.-S."/>
            <person name="Wen X."/>
            <person name="Peng H."/>
            <person name="Yang X.-J."/>
            <person name="Tao H.-B."/>
            <person name="Huang X.-M."/>
        </authorList>
    </citation>
    <scope>NUCLEOTIDE SEQUENCE [LARGE SCALE GENOMIC DNA]</scope>
    <source>
        <strain evidence="16">DM20194951</strain>
    </source>
</reference>
<evidence type="ECO:0000256" key="11">
    <source>
        <dbReference type="ARBA" id="ARBA00023204"/>
    </source>
</evidence>
<keyword evidence="5" id="KW-0004">4Fe-4S</keyword>
<dbReference type="InterPro" id="IPR011257">
    <property type="entry name" value="DNA_glycosylase"/>
</dbReference>
<dbReference type="NCBIfam" id="TIGR01084">
    <property type="entry name" value="mutY"/>
    <property type="match status" value="1"/>
</dbReference>
<dbReference type="Gene3D" id="1.10.1670.10">
    <property type="entry name" value="Helix-hairpin-Helix base-excision DNA repair enzymes (C-terminal)"/>
    <property type="match status" value="1"/>
</dbReference>
<dbReference type="InterPro" id="IPR000445">
    <property type="entry name" value="HhH_motif"/>
</dbReference>
<sequence>MKDIVRDTLNKYHWDKQKIHDFRKVLLDWYDENRRDLPWRQTKNPYFIWVSEIMLQQTQVQTVIPYYLRFIDTLPTIEALAKVDKEALYLLWQGLGYYSRVNNMQTAAQQIMANFDGQLPADYDQLLSLKGIGSYTAAAIASIAFDIPKAAVDGNLMRITARLFELDLDISQASSKKVFEGLLNTLIDPHRPGDFNQALMDLGATIMTPSNPTPELSPLKAFDASYQNGTAHLYPVKKKKVKQSHHYFLAYYVQDDSGRALMRQHSQQELLSRLWHFPMIEVSQLNEGLTKDELLQPLYEWLTTTASNILEETGHSASNTPAIKDKLEIRPTDNERYLFDQFPMVKHVFSHRVWHVQIIPVRLHQVALPLELTDQIKWVTAKDVDQLAVSSLQEKLMQHILDYMGEGEG</sequence>
<keyword evidence="6" id="KW-0479">Metal-binding</keyword>
<dbReference type="Gene3D" id="1.10.340.30">
    <property type="entry name" value="Hypothetical protein, domain 2"/>
    <property type="match status" value="1"/>
</dbReference>
<evidence type="ECO:0000256" key="13">
    <source>
        <dbReference type="RuleBase" id="RU365096"/>
    </source>
</evidence>